<organism evidence="3 4">
    <name type="scientific">Geomicrobium sediminis</name>
    <dbReference type="NCBI Taxonomy" id="1347788"/>
    <lineage>
        <taxon>Bacteria</taxon>
        <taxon>Bacillati</taxon>
        <taxon>Bacillota</taxon>
        <taxon>Bacilli</taxon>
        <taxon>Bacillales</taxon>
        <taxon>Geomicrobium</taxon>
    </lineage>
</organism>
<comment type="caution">
    <text evidence="3">The sequence shown here is derived from an EMBL/GenBank/DDBJ whole genome shotgun (WGS) entry which is preliminary data.</text>
</comment>
<accession>A0ABS2P8B6</accession>
<evidence type="ECO:0000313" key="4">
    <source>
        <dbReference type="Proteomes" id="UP000741863"/>
    </source>
</evidence>
<feature type="transmembrane region" description="Helical" evidence="1">
    <location>
        <begin position="12"/>
        <end position="34"/>
    </location>
</feature>
<dbReference type="Pfam" id="PF14219">
    <property type="entry name" value="DUF4328"/>
    <property type="match status" value="1"/>
</dbReference>
<evidence type="ECO:0000259" key="2">
    <source>
        <dbReference type="Pfam" id="PF14219"/>
    </source>
</evidence>
<feature type="transmembrane region" description="Helical" evidence="1">
    <location>
        <begin position="64"/>
        <end position="84"/>
    </location>
</feature>
<feature type="transmembrane region" description="Helical" evidence="1">
    <location>
        <begin position="190"/>
        <end position="207"/>
    </location>
</feature>
<dbReference type="Proteomes" id="UP000741863">
    <property type="component" value="Unassembled WGS sequence"/>
</dbReference>
<keyword evidence="1" id="KW-0472">Membrane</keyword>
<protein>
    <submittedName>
        <fullName evidence="3">Membrane protein YgcG</fullName>
    </submittedName>
</protein>
<sequence>MNELQKLHSTKRFTIVLLLITSLFALLTAIVGIYEYTSLQSLPSENRAESIPHDLRETLGQMTLFVIFPRLVLFLITAVVFLRWTYLLFNVAKKNLEDGEVNNAGWIVSFFIIPFMNFFLPLLAFLDLSKKMAIKQLGEKDKKQNYLIIFWWVFFLFSMLMTMSSGFFTVENATISMIQNDALTTSLSEFTLFIAGILAIFVVRNLTNQQSNRT</sequence>
<dbReference type="InterPro" id="IPR025565">
    <property type="entry name" value="DUF4328"/>
</dbReference>
<gene>
    <name evidence="3" type="ORF">JOD17_000693</name>
</gene>
<keyword evidence="1" id="KW-1133">Transmembrane helix</keyword>
<keyword evidence="1" id="KW-0812">Transmembrane</keyword>
<proteinExistence type="predicted"/>
<feature type="domain" description="DUF4328" evidence="2">
    <location>
        <begin position="69"/>
        <end position="207"/>
    </location>
</feature>
<feature type="transmembrane region" description="Helical" evidence="1">
    <location>
        <begin position="146"/>
        <end position="170"/>
    </location>
</feature>
<feature type="transmembrane region" description="Helical" evidence="1">
    <location>
        <begin position="104"/>
        <end position="126"/>
    </location>
</feature>
<evidence type="ECO:0000313" key="3">
    <source>
        <dbReference type="EMBL" id="MBM7631601.1"/>
    </source>
</evidence>
<evidence type="ECO:0000256" key="1">
    <source>
        <dbReference type="SAM" id="Phobius"/>
    </source>
</evidence>
<reference evidence="3 4" key="1">
    <citation type="submission" date="2021-01" db="EMBL/GenBank/DDBJ databases">
        <title>Genomic Encyclopedia of Type Strains, Phase IV (KMG-IV): sequencing the most valuable type-strain genomes for metagenomic binning, comparative biology and taxonomic classification.</title>
        <authorList>
            <person name="Goeker M."/>
        </authorList>
    </citation>
    <scope>NUCLEOTIDE SEQUENCE [LARGE SCALE GENOMIC DNA]</scope>
    <source>
        <strain evidence="3 4">DSM 25540</strain>
    </source>
</reference>
<dbReference type="EMBL" id="JAFBEC010000002">
    <property type="protein sequence ID" value="MBM7631601.1"/>
    <property type="molecule type" value="Genomic_DNA"/>
</dbReference>
<keyword evidence="4" id="KW-1185">Reference proteome</keyword>
<name>A0ABS2P8B6_9BACL</name>
<dbReference type="RefSeq" id="WP_204695712.1">
    <property type="nucleotide sequence ID" value="NZ_JAFBEC010000002.1"/>
</dbReference>